<protein>
    <submittedName>
        <fullName evidence="1">Uncharacterized protein</fullName>
    </submittedName>
</protein>
<proteinExistence type="predicted"/>
<gene>
    <name evidence="1" type="ORF">DPMN_120210</name>
</gene>
<reference evidence="1" key="2">
    <citation type="submission" date="2020-11" db="EMBL/GenBank/DDBJ databases">
        <authorList>
            <person name="McCartney M.A."/>
            <person name="Auch B."/>
            <person name="Kono T."/>
            <person name="Mallez S."/>
            <person name="Becker A."/>
            <person name="Gohl D.M."/>
            <person name="Silverstein K.A.T."/>
            <person name="Koren S."/>
            <person name="Bechman K.B."/>
            <person name="Herman A."/>
            <person name="Abrahante J.E."/>
            <person name="Garbe J."/>
        </authorList>
    </citation>
    <scope>NUCLEOTIDE SEQUENCE</scope>
    <source>
        <strain evidence="1">Duluth1</strain>
        <tissue evidence="1">Whole animal</tissue>
    </source>
</reference>
<evidence type="ECO:0000313" key="2">
    <source>
        <dbReference type="Proteomes" id="UP000828390"/>
    </source>
</evidence>
<reference evidence="1" key="1">
    <citation type="journal article" date="2019" name="bioRxiv">
        <title>The Genome of the Zebra Mussel, Dreissena polymorpha: A Resource for Invasive Species Research.</title>
        <authorList>
            <person name="McCartney M.A."/>
            <person name="Auch B."/>
            <person name="Kono T."/>
            <person name="Mallez S."/>
            <person name="Zhang Y."/>
            <person name="Obille A."/>
            <person name="Becker A."/>
            <person name="Abrahante J.E."/>
            <person name="Garbe J."/>
            <person name="Badalamenti J.P."/>
            <person name="Herman A."/>
            <person name="Mangelson H."/>
            <person name="Liachko I."/>
            <person name="Sullivan S."/>
            <person name="Sone E.D."/>
            <person name="Koren S."/>
            <person name="Silverstein K.A.T."/>
            <person name="Beckman K.B."/>
            <person name="Gohl D.M."/>
        </authorList>
    </citation>
    <scope>NUCLEOTIDE SEQUENCE</scope>
    <source>
        <strain evidence="1">Duluth1</strain>
        <tissue evidence="1">Whole animal</tissue>
    </source>
</reference>
<dbReference type="Proteomes" id="UP000828390">
    <property type="component" value="Unassembled WGS sequence"/>
</dbReference>
<accession>A0A9D4GN43</accession>
<sequence>MSVIRVITSTDGIKSQATIFSRKSAWREIVQINLQKDIRKLCRRTSNTADVEGVSLQVEFKPQKHPRRYSARFSLFHQMISLTEAQNKKEQQQ</sequence>
<evidence type="ECO:0000313" key="1">
    <source>
        <dbReference type="EMBL" id="KAH3818489.1"/>
    </source>
</evidence>
<keyword evidence="2" id="KW-1185">Reference proteome</keyword>
<organism evidence="1 2">
    <name type="scientific">Dreissena polymorpha</name>
    <name type="common">Zebra mussel</name>
    <name type="synonym">Mytilus polymorpha</name>
    <dbReference type="NCBI Taxonomy" id="45954"/>
    <lineage>
        <taxon>Eukaryota</taxon>
        <taxon>Metazoa</taxon>
        <taxon>Spiralia</taxon>
        <taxon>Lophotrochozoa</taxon>
        <taxon>Mollusca</taxon>
        <taxon>Bivalvia</taxon>
        <taxon>Autobranchia</taxon>
        <taxon>Heteroconchia</taxon>
        <taxon>Euheterodonta</taxon>
        <taxon>Imparidentia</taxon>
        <taxon>Neoheterodontei</taxon>
        <taxon>Myida</taxon>
        <taxon>Dreissenoidea</taxon>
        <taxon>Dreissenidae</taxon>
        <taxon>Dreissena</taxon>
    </lineage>
</organism>
<comment type="caution">
    <text evidence="1">The sequence shown here is derived from an EMBL/GenBank/DDBJ whole genome shotgun (WGS) entry which is preliminary data.</text>
</comment>
<name>A0A9D4GN43_DREPO</name>
<dbReference type="AlphaFoldDB" id="A0A9D4GN43"/>
<dbReference type="EMBL" id="JAIWYP010000005">
    <property type="protein sequence ID" value="KAH3818489.1"/>
    <property type="molecule type" value="Genomic_DNA"/>
</dbReference>